<dbReference type="Pfam" id="PF07729">
    <property type="entry name" value="FCD"/>
    <property type="match status" value="1"/>
</dbReference>
<keyword evidence="4" id="KW-0804">Transcription</keyword>
<evidence type="ECO:0000313" key="9">
    <source>
        <dbReference type="Proteomes" id="UP000199598"/>
    </source>
</evidence>
<gene>
    <name evidence="8" type="ORF">SAMN04488518_112114</name>
</gene>
<accession>A0A1I4DQ34</accession>
<dbReference type="SMART" id="SM00895">
    <property type="entry name" value="FCD"/>
    <property type="match status" value="1"/>
</dbReference>
<dbReference type="InterPro" id="IPR036390">
    <property type="entry name" value="WH_DNA-bd_sf"/>
</dbReference>
<dbReference type="InterPro" id="IPR036388">
    <property type="entry name" value="WH-like_DNA-bd_sf"/>
</dbReference>
<organism evidence="8 9">
    <name type="scientific">Pseudovibrio ascidiaceicola</name>
    <dbReference type="NCBI Taxonomy" id="285279"/>
    <lineage>
        <taxon>Bacteria</taxon>
        <taxon>Pseudomonadati</taxon>
        <taxon>Pseudomonadota</taxon>
        <taxon>Alphaproteobacteria</taxon>
        <taxon>Hyphomicrobiales</taxon>
        <taxon>Stappiaceae</taxon>
        <taxon>Pseudovibrio</taxon>
    </lineage>
</organism>
<evidence type="ECO:0000256" key="3">
    <source>
        <dbReference type="ARBA" id="ARBA00023125"/>
    </source>
</evidence>
<keyword evidence="1" id="KW-0678">Repressor</keyword>
<dbReference type="Gene3D" id="1.10.10.10">
    <property type="entry name" value="Winged helix-like DNA-binding domain superfamily/Winged helix DNA-binding domain"/>
    <property type="match status" value="1"/>
</dbReference>
<evidence type="ECO:0000256" key="6">
    <source>
        <dbReference type="ARBA" id="ARBA00039592"/>
    </source>
</evidence>
<dbReference type="PRINTS" id="PR00035">
    <property type="entry name" value="HTHGNTR"/>
</dbReference>
<evidence type="ECO:0000256" key="5">
    <source>
        <dbReference type="ARBA" id="ARBA00037357"/>
    </source>
</evidence>
<keyword evidence="2" id="KW-0805">Transcription regulation</keyword>
<dbReference type="SUPFAM" id="SSF46785">
    <property type="entry name" value="Winged helix' DNA-binding domain"/>
    <property type="match status" value="1"/>
</dbReference>
<keyword evidence="3" id="KW-0238">DNA-binding</keyword>
<dbReference type="PANTHER" id="PTHR43537">
    <property type="entry name" value="TRANSCRIPTIONAL REGULATOR, GNTR FAMILY"/>
    <property type="match status" value="1"/>
</dbReference>
<feature type="domain" description="HTH gntR-type" evidence="7">
    <location>
        <begin position="14"/>
        <end position="82"/>
    </location>
</feature>
<evidence type="ECO:0000256" key="1">
    <source>
        <dbReference type="ARBA" id="ARBA00022491"/>
    </source>
</evidence>
<dbReference type="Pfam" id="PF00392">
    <property type="entry name" value="GntR"/>
    <property type="match status" value="1"/>
</dbReference>
<sequence>MVSVDYLFEPIDHDTVVDSVTEQIEGLILAGVLKEGTKLPSERDISERMGVSRPKVREALKRLEDSNLIAIRHGEGSFIAPLISAAMSPALINLISRNQTAFYDYLEYRRVQEGFAARLAAERATKLDLERLEVILVNLREAQANGDDIASKKNDIAFHLAIVDAGHNAMLIHMMSSIYELTQKGVFYNREFLRSIDGTGEQLLEQHEDIGRAIFTRNGAKAEEAAHRHIDFVETSFRLGQDQQRRELISSKLFALQRGEE</sequence>
<protein>
    <recommendedName>
        <fullName evidence="6">Pyruvate dehydrogenase complex repressor</fullName>
    </recommendedName>
</protein>
<name>A0A1I4DQ34_9HYPH</name>
<reference evidence="8 9" key="1">
    <citation type="submission" date="2016-10" db="EMBL/GenBank/DDBJ databases">
        <authorList>
            <person name="Varghese N."/>
            <person name="Submissions S."/>
        </authorList>
    </citation>
    <scope>NUCLEOTIDE SEQUENCE [LARGE SCALE GENOMIC DNA]</scope>
    <source>
        <strain evidence="8 9">DSM 16392</strain>
    </source>
</reference>
<dbReference type="SUPFAM" id="SSF48008">
    <property type="entry name" value="GntR ligand-binding domain-like"/>
    <property type="match status" value="1"/>
</dbReference>
<dbReference type="Gene3D" id="1.20.120.530">
    <property type="entry name" value="GntR ligand-binding domain-like"/>
    <property type="match status" value="1"/>
</dbReference>
<dbReference type="SMART" id="SM00345">
    <property type="entry name" value="HTH_GNTR"/>
    <property type="match status" value="1"/>
</dbReference>
<dbReference type="CDD" id="cd07377">
    <property type="entry name" value="WHTH_GntR"/>
    <property type="match status" value="1"/>
</dbReference>
<dbReference type="EMBL" id="FOSK01000012">
    <property type="protein sequence ID" value="SFK95465.1"/>
    <property type="molecule type" value="Genomic_DNA"/>
</dbReference>
<dbReference type="Proteomes" id="UP000199598">
    <property type="component" value="Unassembled WGS sequence"/>
</dbReference>
<dbReference type="PROSITE" id="PS50949">
    <property type="entry name" value="HTH_GNTR"/>
    <property type="match status" value="1"/>
</dbReference>
<dbReference type="RefSeq" id="WP_093522390.1">
    <property type="nucleotide sequence ID" value="NZ_FOSK01000012.1"/>
</dbReference>
<evidence type="ECO:0000256" key="4">
    <source>
        <dbReference type="ARBA" id="ARBA00023163"/>
    </source>
</evidence>
<evidence type="ECO:0000313" key="8">
    <source>
        <dbReference type="EMBL" id="SFK95465.1"/>
    </source>
</evidence>
<evidence type="ECO:0000259" key="7">
    <source>
        <dbReference type="PROSITE" id="PS50949"/>
    </source>
</evidence>
<proteinExistence type="predicted"/>
<dbReference type="InterPro" id="IPR008920">
    <property type="entry name" value="TF_FadR/GntR_C"/>
</dbReference>
<dbReference type="InterPro" id="IPR000524">
    <property type="entry name" value="Tscrpt_reg_HTH_GntR"/>
</dbReference>
<evidence type="ECO:0000256" key="2">
    <source>
        <dbReference type="ARBA" id="ARBA00023015"/>
    </source>
</evidence>
<dbReference type="PANTHER" id="PTHR43537:SF34">
    <property type="entry name" value="PYRUVATE DEHYDROGENASE COMPLEX REPRESSOR"/>
    <property type="match status" value="1"/>
</dbReference>
<comment type="caution">
    <text evidence="8">The sequence shown here is derived from an EMBL/GenBank/DDBJ whole genome shotgun (WGS) entry which is preliminary data.</text>
</comment>
<comment type="function">
    <text evidence="5">Transcriptional repressor for the pyruvate dehydrogenase complex genes aceEF and lpd.</text>
</comment>
<keyword evidence="9" id="KW-1185">Reference proteome</keyword>
<dbReference type="InterPro" id="IPR011711">
    <property type="entry name" value="GntR_C"/>
</dbReference>